<feature type="transmembrane region" description="Helical" evidence="1">
    <location>
        <begin position="87"/>
        <end position="108"/>
    </location>
</feature>
<keyword evidence="1" id="KW-0472">Membrane</keyword>
<dbReference type="EMBL" id="AM406670">
    <property type="protein sequence ID" value="CAL94254.1"/>
    <property type="molecule type" value="Genomic_DNA"/>
</dbReference>
<gene>
    <name evidence="2" type="ordered locus">azo1637</name>
</gene>
<protein>
    <submittedName>
        <fullName evidence="2">Hypothetical membrane protein</fullName>
    </submittedName>
</protein>
<evidence type="ECO:0000313" key="2">
    <source>
        <dbReference type="EMBL" id="CAL94254.1"/>
    </source>
</evidence>
<organism evidence="2 3">
    <name type="scientific">Azoarcus sp. (strain BH72)</name>
    <dbReference type="NCBI Taxonomy" id="418699"/>
    <lineage>
        <taxon>Bacteria</taxon>
        <taxon>Pseudomonadati</taxon>
        <taxon>Pseudomonadota</taxon>
        <taxon>Betaproteobacteria</taxon>
        <taxon>Rhodocyclales</taxon>
        <taxon>Zoogloeaceae</taxon>
        <taxon>Azoarcus</taxon>
    </lineage>
</organism>
<dbReference type="AlphaFoldDB" id="A1K5Z9"/>
<sequence>MTTVTAPQLAAGAARSRAGAPGLLAWTFALFNGLRIVAYLPTILALWESGLSDQHSLLTWFIFLGANTTMSIWLYEQEGRRVNRAVVINAVNAVMCAAICLLVAWTRWVQV</sequence>
<evidence type="ECO:0000256" key="1">
    <source>
        <dbReference type="SAM" id="Phobius"/>
    </source>
</evidence>
<accession>A1K5Z9</accession>
<dbReference type="RefSeq" id="WP_011765370.1">
    <property type="nucleotide sequence ID" value="NC_008702.1"/>
</dbReference>
<keyword evidence="1" id="KW-1133">Transmembrane helix</keyword>
<keyword evidence="3" id="KW-1185">Reference proteome</keyword>
<evidence type="ECO:0000313" key="3">
    <source>
        <dbReference type="Proteomes" id="UP000002588"/>
    </source>
</evidence>
<dbReference type="HOGENOM" id="CLU_2153129_0_0_4"/>
<name>A1K5Z9_AZOSB</name>
<dbReference type="Proteomes" id="UP000002588">
    <property type="component" value="Chromosome"/>
</dbReference>
<dbReference type="KEGG" id="azo:azo1637"/>
<dbReference type="STRING" id="62928.azo1637"/>
<feature type="transmembrane region" description="Helical" evidence="1">
    <location>
        <begin position="57"/>
        <end position="75"/>
    </location>
</feature>
<proteinExistence type="predicted"/>
<reference evidence="2 3" key="1">
    <citation type="journal article" date="2006" name="Nat. Biotechnol.">
        <title>Complete genome of the mutualistic, N2-fixing grass endophyte Azoarcus sp. strain BH72.</title>
        <authorList>
            <person name="Krause A."/>
            <person name="Ramakumar A."/>
            <person name="Bartels D."/>
            <person name="Battistoni F."/>
            <person name="Bekel T."/>
            <person name="Boch J."/>
            <person name="Boehm M."/>
            <person name="Friedrich F."/>
            <person name="Hurek T."/>
            <person name="Krause L."/>
            <person name="Linke B."/>
            <person name="McHardy A.C."/>
            <person name="Sarkar A."/>
            <person name="Schneiker S."/>
            <person name="Syed A.A."/>
            <person name="Thauer R."/>
            <person name="Vorhoelter F.-J."/>
            <person name="Weidner S."/>
            <person name="Puehler A."/>
            <person name="Reinhold-Hurek B."/>
            <person name="Kaiser O."/>
            <person name="Goesmann A."/>
        </authorList>
    </citation>
    <scope>NUCLEOTIDE SEQUENCE [LARGE SCALE GENOMIC DNA]</scope>
    <source>
        <strain evidence="2 3">BH72</strain>
    </source>
</reference>
<feature type="transmembrane region" description="Helical" evidence="1">
    <location>
        <begin position="23"/>
        <end position="45"/>
    </location>
</feature>
<keyword evidence="1" id="KW-0812">Transmembrane</keyword>